<dbReference type="AlphaFoldDB" id="A0A0W8FRK5"/>
<proteinExistence type="predicted"/>
<accession>A0A0W8FRK5</accession>
<evidence type="ECO:0000313" key="1">
    <source>
        <dbReference type="EMBL" id="KUG23425.1"/>
    </source>
</evidence>
<protein>
    <submittedName>
        <fullName evidence="1">Uncharacterized protein</fullName>
    </submittedName>
</protein>
<gene>
    <name evidence="1" type="ORF">ASZ90_006787</name>
</gene>
<reference evidence="1" key="1">
    <citation type="journal article" date="2015" name="Proc. Natl. Acad. Sci. U.S.A.">
        <title>Networks of energetic and metabolic interactions define dynamics in microbial communities.</title>
        <authorList>
            <person name="Embree M."/>
            <person name="Liu J.K."/>
            <person name="Al-Bassam M.M."/>
            <person name="Zengler K."/>
        </authorList>
    </citation>
    <scope>NUCLEOTIDE SEQUENCE</scope>
</reference>
<name>A0A0W8FRK5_9ZZZZ</name>
<organism evidence="1">
    <name type="scientific">hydrocarbon metagenome</name>
    <dbReference type="NCBI Taxonomy" id="938273"/>
    <lineage>
        <taxon>unclassified sequences</taxon>
        <taxon>metagenomes</taxon>
        <taxon>ecological metagenomes</taxon>
    </lineage>
</organism>
<dbReference type="EMBL" id="LNQE01000907">
    <property type="protein sequence ID" value="KUG23425.1"/>
    <property type="molecule type" value="Genomic_DNA"/>
</dbReference>
<sequence>MNVAPREGAWIETPIAIRNKANVEVAPREGAWIETKSHIGT</sequence>
<comment type="caution">
    <text evidence="1">The sequence shown here is derived from an EMBL/GenBank/DDBJ whole genome shotgun (WGS) entry which is preliminary data.</text>
</comment>